<proteinExistence type="predicted"/>
<accession>A0A2T0KPG4</accession>
<protein>
    <submittedName>
        <fullName evidence="1">Phage terminase large subunit-like protein</fullName>
    </submittedName>
</protein>
<organism evidence="1 2">
    <name type="scientific">Actinoplanes italicus</name>
    <dbReference type="NCBI Taxonomy" id="113567"/>
    <lineage>
        <taxon>Bacteria</taxon>
        <taxon>Bacillati</taxon>
        <taxon>Actinomycetota</taxon>
        <taxon>Actinomycetes</taxon>
        <taxon>Micromonosporales</taxon>
        <taxon>Micromonosporaceae</taxon>
        <taxon>Actinoplanes</taxon>
    </lineage>
</organism>
<keyword evidence="2" id="KW-1185">Reference proteome</keyword>
<sequence>MTLAYPDPRLMTDAELAAYLQAATDAMEQLRFDWPRHARLEQLEPHRAYRIWMLLAGRGFGKTRTGAETVRKWAEGRPGGHYAVIAKTHREVFNVCFNARRAGLLAVIPPRLVRTFNKSEPYLELTNGAIIRGFGAQDPDTLRGYDFDGAWLDEYAAWPVQSAQGVFDMTWFCLREAQDPHMVISTTPKPLPHVKKLLTRAAKQAARKTRPRVVITRGRTLDNAANLSAEALEELMEQYAGTRLGRQELNAEMLDDVEGALWKNAWIEAGRVDKDDVPKLVRTVVSVDPADTVSETSDETGIVAVGRGEDGDHYVLADRSMRIAGMAAARRIWQCYLDVDADLVIYEGSSAWMRDILVDAWAMMQKEGLLPGGDPPLDVVQARVSKRVRAEPVAARYEVEPPRVHHVGAFPQMEDQLTTWTPESGDSPDRLDALVHGVTYLRSKESRRATVASPLARARPVGRAGPR</sequence>
<dbReference type="EMBL" id="PVMZ01000001">
    <property type="protein sequence ID" value="PRX25619.1"/>
    <property type="molecule type" value="Genomic_DNA"/>
</dbReference>
<dbReference type="OrthoDB" id="4519042at2"/>
<dbReference type="InterPro" id="IPR027417">
    <property type="entry name" value="P-loop_NTPase"/>
</dbReference>
<comment type="caution">
    <text evidence="1">The sequence shown here is derived from an EMBL/GenBank/DDBJ whole genome shotgun (WGS) entry which is preliminary data.</text>
</comment>
<name>A0A2T0KPG4_9ACTN</name>
<gene>
    <name evidence="1" type="ORF">CLV67_101336</name>
</gene>
<dbReference type="AlphaFoldDB" id="A0A2T0KPG4"/>
<dbReference type="Gene3D" id="3.40.50.300">
    <property type="entry name" value="P-loop containing nucleotide triphosphate hydrolases"/>
    <property type="match status" value="1"/>
</dbReference>
<dbReference type="RefSeq" id="WP_106315338.1">
    <property type="nucleotide sequence ID" value="NZ_BOMO01000024.1"/>
</dbReference>
<reference evidence="1 2" key="1">
    <citation type="submission" date="2018-03" db="EMBL/GenBank/DDBJ databases">
        <title>Genomic Encyclopedia of Archaeal and Bacterial Type Strains, Phase II (KMG-II): from individual species to whole genera.</title>
        <authorList>
            <person name="Goeker M."/>
        </authorList>
    </citation>
    <scope>NUCLEOTIDE SEQUENCE [LARGE SCALE GENOMIC DNA]</scope>
    <source>
        <strain evidence="1 2">DSM 43146</strain>
    </source>
</reference>
<dbReference type="Pfam" id="PF03237">
    <property type="entry name" value="Terminase_6N"/>
    <property type="match status" value="1"/>
</dbReference>
<evidence type="ECO:0000313" key="2">
    <source>
        <dbReference type="Proteomes" id="UP000239415"/>
    </source>
</evidence>
<dbReference type="Proteomes" id="UP000239415">
    <property type="component" value="Unassembled WGS sequence"/>
</dbReference>
<evidence type="ECO:0000313" key="1">
    <source>
        <dbReference type="EMBL" id="PRX25619.1"/>
    </source>
</evidence>